<protein>
    <submittedName>
        <fullName evidence="1">Uncharacterized protein</fullName>
    </submittedName>
</protein>
<accession>G4T615</accession>
<dbReference type="Proteomes" id="UP000007148">
    <property type="component" value="Unassembled WGS sequence"/>
</dbReference>
<organism evidence="1 2">
    <name type="scientific">Serendipita indica (strain DSM 11827)</name>
    <name type="common">Root endophyte fungus</name>
    <name type="synonym">Piriformospora indica</name>
    <dbReference type="NCBI Taxonomy" id="1109443"/>
    <lineage>
        <taxon>Eukaryota</taxon>
        <taxon>Fungi</taxon>
        <taxon>Dikarya</taxon>
        <taxon>Basidiomycota</taxon>
        <taxon>Agaricomycotina</taxon>
        <taxon>Agaricomycetes</taxon>
        <taxon>Sebacinales</taxon>
        <taxon>Serendipitaceae</taxon>
        <taxon>Serendipita</taxon>
    </lineage>
</organism>
<dbReference type="InterPro" id="IPR024645">
    <property type="entry name" value="Mitochondr_Som1"/>
</dbReference>
<evidence type="ECO:0000313" key="2">
    <source>
        <dbReference type="Proteomes" id="UP000007148"/>
    </source>
</evidence>
<gene>
    <name evidence="1" type="ORF">PIIN_00415</name>
</gene>
<keyword evidence="2" id="KW-1185">Reference proteome</keyword>
<dbReference type="GO" id="GO:0042720">
    <property type="term" value="C:mitochondrial inner membrane peptidase complex"/>
    <property type="evidence" value="ECO:0007669"/>
    <property type="project" value="InterPro"/>
</dbReference>
<dbReference type="InParanoid" id="G4T615"/>
<name>G4T615_SERID</name>
<proteinExistence type="predicted"/>
<dbReference type="Pfam" id="PF11093">
    <property type="entry name" value="Mitochondr_Som1"/>
    <property type="match status" value="1"/>
</dbReference>
<reference evidence="1 2" key="1">
    <citation type="journal article" date="2011" name="PLoS Pathog.">
        <title>Endophytic Life Strategies Decoded by Genome and Transcriptome Analyses of the Mutualistic Root Symbiont Piriformospora indica.</title>
        <authorList>
            <person name="Zuccaro A."/>
            <person name="Lahrmann U."/>
            <person name="Guldener U."/>
            <person name="Langen G."/>
            <person name="Pfiffi S."/>
            <person name="Biedenkopf D."/>
            <person name="Wong P."/>
            <person name="Samans B."/>
            <person name="Grimm C."/>
            <person name="Basiewicz M."/>
            <person name="Murat C."/>
            <person name="Martin F."/>
            <person name="Kogel K.H."/>
        </authorList>
    </citation>
    <scope>NUCLEOTIDE SEQUENCE [LARGE SCALE GENOMIC DNA]</scope>
    <source>
        <strain evidence="1 2">DSM 11827</strain>
    </source>
</reference>
<dbReference type="EMBL" id="CAFZ01000005">
    <property type="protein sequence ID" value="CCA66734.1"/>
    <property type="molecule type" value="Genomic_DNA"/>
</dbReference>
<dbReference type="HOGENOM" id="CLU_175714_0_0_1"/>
<sequence length="102" mass="11505">MANKSTKQAAQAVEEEHRPGCVLEQLTMFDCDRDILARTGIVKCYPIPRVFRVCPNRPAVEVTALLEYKDASGEPTLPPDYLKRLPKGYSWDQITSEGVRKP</sequence>
<comment type="caution">
    <text evidence="1">The sequence shown here is derived from an EMBL/GenBank/DDBJ whole genome shotgun (WGS) entry which is preliminary data.</text>
</comment>
<evidence type="ECO:0000313" key="1">
    <source>
        <dbReference type="EMBL" id="CCA66734.1"/>
    </source>
</evidence>
<dbReference type="AlphaFoldDB" id="G4T615"/>
<dbReference type="OrthoDB" id="3983163at2759"/>
<dbReference type="eggNOG" id="ENOG502SDTS">
    <property type="taxonomic scope" value="Eukaryota"/>
</dbReference>